<dbReference type="InParanoid" id="K1QL20"/>
<accession>K1QL20</accession>
<reference evidence="1" key="1">
    <citation type="journal article" date="2012" name="Nature">
        <title>The oyster genome reveals stress adaptation and complexity of shell formation.</title>
        <authorList>
            <person name="Zhang G."/>
            <person name="Fang X."/>
            <person name="Guo X."/>
            <person name="Li L."/>
            <person name="Luo R."/>
            <person name="Xu F."/>
            <person name="Yang P."/>
            <person name="Zhang L."/>
            <person name="Wang X."/>
            <person name="Qi H."/>
            <person name="Xiong Z."/>
            <person name="Que H."/>
            <person name="Xie Y."/>
            <person name="Holland P.W."/>
            <person name="Paps J."/>
            <person name="Zhu Y."/>
            <person name="Wu F."/>
            <person name="Chen Y."/>
            <person name="Wang J."/>
            <person name="Peng C."/>
            <person name="Meng J."/>
            <person name="Yang L."/>
            <person name="Liu J."/>
            <person name="Wen B."/>
            <person name="Zhang N."/>
            <person name="Huang Z."/>
            <person name="Zhu Q."/>
            <person name="Feng Y."/>
            <person name="Mount A."/>
            <person name="Hedgecock D."/>
            <person name="Xu Z."/>
            <person name="Liu Y."/>
            <person name="Domazet-Loso T."/>
            <person name="Du Y."/>
            <person name="Sun X."/>
            <person name="Zhang S."/>
            <person name="Liu B."/>
            <person name="Cheng P."/>
            <person name="Jiang X."/>
            <person name="Li J."/>
            <person name="Fan D."/>
            <person name="Wang W."/>
            <person name="Fu W."/>
            <person name="Wang T."/>
            <person name="Wang B."/>
            <person name="Zhang J."/>
            <person name="Peng Z."/>
            <person name="Li Y."/>
            <person name="Li N."/>
            <person name="Wang J."/>
            <person name="Chen M."/>
            <person name="He Y."/>
            <person name="Tan F."/>
            <person name="Song X."/>
            <person name="Zheng Q."/>
            <person name="Huang R."/>
            <person name="Yang H."/>
            <person name="Du X."/>
            <person name="Chen L."/>
            <person name="Yang M."/>
            <person name="Gaffney P.M."/>
            <person name="Wang S."/>
            <person name="Luo L."/>
            <person name="She Z."/>
            <person name="Ming Y."/>
            <person name="Huang W."/>
            <person name="Zhang S."/>
            <person name="Huang B."/>
            <person name="Zhang Y."/>
            <person name="Qu T."/>
            <person name="Ni P."/>
            <person name="Miao G."/>
            <person name="Wang J."/>
            <person name="Wang Q."/>
            <person name="Steinberg C.E."/>
            <person name="Wang H."/>
            <person name="Li N."/>
            <person name="Qian L."/>
            <person name="Zhang G."/>
            <person name="Li Y."/>
            <person name="Yang H."/>
            <person name="Liu X."/>
            <person name="Wang J."/>
            <person name="Yin Y."/>
            <person name="Wang J."/>
        </authorList>
    </citation>
    <scope>NUCLEOTIDE SEQUENCE [LARGE SCALE GENOMIC DNA]</scope>
    <source>
        <strain evidence="1">05x7-T-G4-1.051#20</strain>
    </source>
</reference>
<proteinExistence type="predicted"/>
<protein>
    <submittedName>
        <fullName evidence="1">Uncharacterized protein</fullName>
    </submittedName>
</protein>
<organism evidence="1">
    <name type="scientific">Magallana gigas</name>
    <name type="common">Pacific oyster</name>
    <name type="synonym">Crassostrea gigas</name>
    <dbReference type="NCBI Taxonomy" id="29159"/>
    <lineage>
        <taxon>Eukaryota</taxon>
        <taxon>Metazoa</taxon>
        <taxon>Spiralia</taxon>
        <taxon>Lophotrochozoa</taxon>
        <taxon>Mollusca</taxon>
        <taxon>Bivalvia</taxon>
        <taxon>Autobranchia</taxon>
        <taxon>Pteriomorphia</taxon>
        <taxon>Ostreida</taxon>
        <taxon>Ostreoidea</taxon>
        <taxon>Ostreidae</taxon>
        <taxon>Magallana</taxon>
    </lineage>
</organism>
<evidence type="ECO:0000313" key="1">
    <source>
        <dbReference type="EMBL" id="EKC31829.1"/>
    </source>
</evidence>
<dbReference type="EMBL" id="JH817660">
    <property type="protein sequence ID" value="EKC31829.1"/>
    <property type="molecule type" value="Genomic_DNA"/>
</dbReference>
<dbReference type="HOGENOM" id="CLU_2998482_0_0_1"/>
<gene>
    <name evidence="1" type="ORF">CGI_10017409</name>
</gene>
<sequence length="57" mass="6251">MGEPISLSYDINTHRLLVGSHNIKLCVYRYISGNYSLTVEEPAPRPDDDGLSSSTPA</sequence>
<name>K1QL20_MAGGI</name>
<dbReference type="AlphaFoldDB" id="K1QL20"/>